<dbReference type="PATRIC" id="fig|1265738.3.peg.6596"/>
<gene>
    <name evidence="1" type="ORF">RMSM_06607</name>
</gene>
<reference evidence="1 2" key="1">
    <citation type="journal article" date="2013" name="Mar. Genomics">
        <title>Expression of sulfatases in Rhodopirellula baltica and the diversity of sulfatases in the genus Rhodopirellula.</title>
        <authorList>
            <person name="Wegner C.E."/>
            <person name="Richter-Heitmann T."/>
            <person name="Klindworth A."/>
            <person name="Klockow C."/>
            <person name="Richter M."/>
            <person name="Achstetter T."/>
            <person name="Glockner F.O."/>
            <person name="Harder J."/>
        </authorList>
    </citation>
    <scope>NUCLEOTIDE SEQUENCE [LARGE SCALE GENOMIC DNA]</scope>
    <source>
        <strain evidence="1 2">SM1</strain>
    </source>
</reference>
<organism evidence="1 2">
    <name type="scientific">Rhodopirellula maiorica SM1</name>
    <dbReference type="NCBI Taxonomy" id="1265738"/>
    <lineage>
        <taxon>Bacteria</taxon>
        <taxon>Pseudomonadati</taxon>
        <taxon>Planctomycetota</taxon>
        <taxon>Planctomycetia</taxon>
        <taxon>Pirellulales</taxon>
        <taxon>Pirellulaceae</taxon>
        <taxon>Novipirellula</taxon>
    </lineage>
</organism>
<evidence type="ECO:0000313" key="1">
    <source>
        <dbReference type="EMBL" id="EMI16468.1"/>
    </source>
</evidence>
<name>M5RAE3_9BACT</name>
<proteinExistence type="predicted"/>
<dbReference type="AlphaFoldDB" id="M5RAE3"/>
<dbReference type="EMBL" id="ANOG01000955">
    <property type="protein sequence ID" value="EMI16468.1"/>
    <property type="molecule type" value="Genomic_DNA"/>
</dbReference>
<sequence>MIGDIADSKFYTLMYLNQTHSRPRCIPTRCRRPTKKLACYGYYPVTATLFASERS</sequence>
<keyword evidence="2" id="KW-1185">Reference proteome</keyword>
<protein>
    <submittedName>
        <fullName evidence="1">Uncharacterized protein</fullName>
    </submittedName>
</protein>
<comment type="caution">
    <text evidence="1">The sequence shown here is derived from an EMBL/GenBank/DDBJ whole genome shotgun (WGS) entry which is preliminary data.</text>
</comment>
<accession>M5RAE3</accession>
<dbReference type="Proteomes" id="UP000011991">
    <property type="component" value="Unassembled WGS sequence"/>
</dbReference>
<evidence type="ECO:0000313" key="2">
    <source>
        <dbReference type="Proteomes" id="UP000011991"/>
    </source>
</evidence>